<dbReference type="EMBL" id="AP019297">
    <property type="protein sequence ID" value="BBG94224.1"/>
    <property type="molecule type" value="Genomic_DNA"/>
</dbReference>
<dbReference type="Pfam" id="PF13976">
    <property type="entry name" value="gag_pre-integrs"/>
    <property type="match status" value="1"/>
</dbReference>
<keyword evidence="11" id="KW-0229">DNA integration</keyword>
<comment type="function">
    <text evidence="1">The aspartyl protease (PR) mediates the proteolytic cleavages of the Gag and Gag-Pol polyproteins after assembly of the VLP.</text>
</comment>
<evidence type="ECO:0000256" key="6">
    <source>
        <dbReference type="ARBA" id="ARBA00022741"/>
    </source>
</evidence>
<keyword evidence="5" id="KW-0479">Metal-binding</keyword>
<reference evidence="17" key="1">
    <citation type="journal article" date="2019" name="Science">
        <title>Mutation of a bHLH transcription factor allowed almond domestication.</title>
        <authorList>
            <person name="Sanchez-Perez R."/>
            <person name="Pavan S."/>
            <person name="Mazzeo R."/>
            <person name="Moldovan C."/>
            <person name="Aiese Cigliano R."/>
            <person name="Del Cueto J."/>
            <person name="Ricciardi F."/>
            <person name="Lotti C."/>
            <person name="Ricciardi L."/>
            <person name="Dicenta F."/>
            <person name="Lopez-Marques R.L."/>
            <person name="Lindberg Moller B."/>
        </authorList>
    </citation>
    <scope>NUCLEOTIDE SEQUENCE</scope>
</reference>
<evidence type="ECO:0000256" key="13">
    <source>
        <dbReference type="ARBA" id="ARBA00022932"/>
    </source>
</evidence>
<dbReference type="GO" id="GO:0046872">
    <property type="term" value="F:metal ion binding"/>
    <property type="evidence" value="ECO:0007669"/>
    <property type="project" value="UniProtKB-KW"/>
</dbReference>
<evidence type="ECO:0000256" key="2">
    <source>
        <dbReference type="ARBA" id="ARBA00022612"/>
    </source>
</evidence>
<evidence type="ECO:0000256" key="7">
    <source>
        <dbReference type="ARBA" id="ARBA00022759"/>
    </source>
</evidence>
<keyword evidence="13" id="KW-0239">DNA-directed DNA polymerase</keyword>
<keyword evidence="13" id="KW-0808">Transferase</keyword>
<dbReference type="InterPro" id="IPR025724">
    <property type="entry name" value="GAG-pre-integrase_dom"/>
</dbReference>
<evidence type="ECO:0000313" key="17">
    <source>
        <dbReference type="EMBL" id="BBG94224.1"/>
    </source>
</evidence>
<keyword evidence="10" id="KW-0460">Magnesium</keyword>
<keyword evidence="9" id="KW-0067">ATP-binding</keyword>
<dbReference type="Pfam" id="PF22936">
    <property type="entry name" value="Pol_BBD"/>
    <property type="match status" value="1"/>
</dbReference>
<accession>A0A4Y1QQU4</accession>
<evidence type="ECO:0000256" key="10">
    <source>
        <dbReference type="ARBA" id="ARBA00022842"/>
    </source>
</evidence>
<keyword evidence="15" id="KW-0233">DNA recombination</keyword>
<dbReference type="GO" id="GO:0004519">
    <property type="term" value="F:endonuclease activity"/>
    <property type="evidence" value="ECO:0007669"/>
    <property type="project" value="UniProtKB-KW"/>
</dbReference>
<keyword evidence="4" id="KW-0540">Nuclease</keyword>
<gene>
    <name evidence="17" type="ORF">Prudu_002451</name>
</gene>
<evidence type="ECO:0000256" key="8">
    <source>
        <dbReference type="ARBA" id="ARBA00022801"/>
    </source>
</evidence>
<evidence type="ECO:0000256" key="5">
    <source>
        <dbReference type="ARBA" id="ARBA00022723"/>
    </source>
</evidence>
<dbReference type="InterPro" id="IPR057670">
    <property type="entry name" value="SH3_retrovirus"/>
</dbReference>
<dbReference type="AlphaFoldDB" id="A0A4Y1QQU4"/>
<dbReference type="GO" id="GO:0003887">
    <property type="term" value="F:DNA-directed DNA polymerase activity"/>
    <property type="evidence" value="ECO:0007669"/>
    <property type="project" value="UniProtKB-KW"/>
</dbReference>
<dbReference type="PROSITE" id="PS50994">
    <property type="entry name" value="INTEGRASE"/>
    <property type="match status" value="1"/>
</dbReference>
<evidence type="ECO:0000256" key="4">
    <source>
        <dbReference type="ARBA" id="ARBA00022722"/>
    </source>
</evidence>
<dbReference type="InterPro" id="IPR054722">
    <property type="entry name" value="PolX-like_BBD"/>
</dbReference>
<evidence type="ECO:0000256" key="14">
    <source>
        <dbReference type="ARBA" id="ARBA00023113"/>
    </source>
</evidence>
<dbReference type="GO" id="GO:0006310">
    <property type="term" value="P:DNA recombination"/>
    <property type="evidence" value="ECO:0007669"/>
    <property type="project" value="UniProtKB-KW"/>
</dbReference>
<dbReference type="InterPro" id="IPR001584">
    <property type="entry name" value="Integrase_cat-core"/>
</dbReference>
<name>A0A4Y1QQU4_PRUDU</name>
<dbReference type="GO" id="GO:0003676">
    <property type="term" value="F:nucleic acid binding"/>
    <property type="evidence" value="ECO:0007669"/>
    <property type="project" value="InterPro"/>
</dbReference>
<dbReference type="GO" id="GO:0015074">
    <property type="term" value="P:DNA integration"/>
    <property type="evidence" value="ECO:0007669"/>
    <property type="project" value="UniProtKB-KW"/>
</dbReference>
<dbReference type="GO" id="GO:0005524">
    <property type="term" value="F:ATP binding"/>
    <property type="evidence" value="ECO:0007669"/>
    <property type="project" value="UniProtKB-KW"/>
</dbReference>
<evidence type="ECO:0000256" key="12">
    <source>
        <dbReference type="ARBA" id="ARBA00022918"/>
    </source>
</evidence>
<protein>
    <submittedName>
        <fullName evidence="17">Transposable element protein</fullName>
    </submittedName>
</protein>
<evidence type="ECO:0000256" key="3">
    <source>
        <dbReference type="ARBA" id="ARBA00022670"/>
    </source>
</evidence>
<keyword evidence="8" id="KW-0378">Hydrolase</keyword>
<dbReference type="PANTHER" id="PTHR42648">
    <property type="entry name" value="TRANSPOSASE, PUTATIVE-RELATED"/>
    <property type="match status" value="1"/>
</dbReference>
<keyword evidence="12" id="KW-0695">RNA-directed DNA polymerase</keyword>
<keyword evidence="13" id="KW-0548">Nucleotidyltransferase</keyword>
<keyword evidence="3" id="KW-0645">Protease</keyword>
<evidence type="ECO:0000259" key="16">
    <source>
        <dbReference type="PROSITE" id="PS50994"/>
    </source>
</evidence>
<keyword evidence="2" id="KW-1188">Viral release from host cell</keyword>
<proteinExistence type="predicted"/>
<sequence>MYPISKNNEANFPENNDSQEQLFYTCFNSHQDSQDVWYVDRGCSNHMTRNKQCFVKLEEKVNPQVKLSDGKLHNMEGKGIISMQTKGGTPKLIYDVLYVPNLAQNLLSVGQLLQRGFLVKFEDDCCVISDKKNNTLVAKIKMTTNKVFSLFTTSKENYALEAAKVDGSLLWHLRYGHLNQRNMQLLHQKNMVVGLPSIHYEKEICEGCIFEKSHRLPFSQSTWKEKALRELSEAFSIFKKFKAFVENQSGHNLKVLRTNRGREFTSNEIYEYCKSNGIKTELTTRYTPQQNGVAERRNRTNVEMARSMLKSKGLLNAFWAKLIHTTVFILNRSPTKAIKDKTPFEAWHHFWLHLIYTYPSQKREKFDEKGEKYIFVGYNDQSKAYRLIDPRTNTLVISRDVIFDELKACKWENDDTEVPRFFRNIKFRRNSDASKSNIKYKNTFIQF</sequence>
<dbReference type="SUPFAM" id="SSF53098">
    <property type="entry name" value="Ribonuclease H-like"/>
    <property type="match status" value="1"/>
</dbReference>
<dbReference type="InterPro" id="IPR036397">
    <property type="entry name" value="RNaseH_sf"/>
</dbReference>
<keyword evidence="7" id="KW-0255">Endonuclease</keyword>
<dbReference type="InterPro" id="IPR012337">
    <property type="entry name" value="RNaseH-like_sf"/>
</dbReference>
<dbReference type="InterPro" id="IPR039537">
    <property type="entry name" value="Retrotran_Ty1/copia-like"/>
</dbReference>
<dbReference type="PANTHER" id="PTHR42648:SF11">
    <property type="entry name" value="TRANSPOSON TY4-P GAG-POL POLYPROTEIN"/>
    <property type="match status" value="1"/>
</dbReference>
<feature type="domain" description="Integrase catalytic" evidence="16">
    <location>
        <begin position="254"/>
        <end position="351"/>
    </location>
</feature>
<evidence type="ECO:0000256" key="1">
    <source>
        <dbReference type="ARBA" id="ARBA00002180"/>
    </source>
</evidence>
<evidence type="ECO:0000256" key="15">
    <source>
        <dbReference type="ARBA" id="ARBA00023172"/>
    </source>
</evidence>
<evidence type="ECO:0000256" key="9">
    <source>
        <dbReference type="ARBA" id="ARBA00022840"/>
    </source>
</evidence>
<evidence type="ECO:0000256" key="11">
    <source>
        <dbReference type="ARBA" id="ARBA00022908"/>
    </source>
</evidence>
<dbReference type="GO" id="GO:0003964">
    <property type="term" value="F:RNA-directed DNA polymerase activity"/>
    <property type="evidence" value="ECO:0007669"/>
    <property type="project" value="UniProtKB-KW"/>
</dbReference>
<dbReference type="GO" id="GO:0006508">
    <property type="term" value="P:proteolysis"/>
    <property type="evidence" value="ECO:0007669"/>
    <property type="project" value="UniProtKB-KW"/>
</dbReference>
<keyword evidence="6" id="KW-0547">Nucleotide-binding</keyword>
<dbReference type="Pfam" id="PF25597">
    <property type="entry name" value="SH3_retrovirus"/>
    <property type="match status" value="1"/>
</dbReference>
<dbReference type="Gene3D" id="3.30.420.10">
    <property type="entry name" value="Ribonuclease H-like superfamily/Ribonuclease H"/>
    <property type="match status" value="1"/>
</dbReference>
<dbReference type="GO" id="GO:0008233">
    <property type="term" value="F:peptidase activity"/>
    <property type="evidence" value="ECO:0007669"/>
    <property type="project" value="UniProtKB-KW"/>
</dbReference>
<organism evidence="17">
    <name type="scientific">Prunus dulcis</name>
    <name type="common">Almond</name>
    <name type="synonym">Amygdalus dulcis</name>
    <dbReference type="NCBI Taxonomy" id="3755"/>
    <lineage>
        <taxon>Eukaryota</taxon>
        <taxon>Viridiplantae</taxon>
        <taxon>Streptophyta</taxon>
        <taxon>Embryophyta</taxon>
        <taxon>Tracheophyta</taxon>
        <taxon>Spermatophyta</taxon>
        <taxon>Magnoliopsida</taxon>
        <taxon>eudicotyledons</taxon>
        <taxon>Gunneridae</taxon>
        <taxon>Pentapetalae</taxon>
        <taxon>rosids</taxon>
        <taxon>fabids</taxon>
        <taxon>Rosales</taxon>
        <taxon>Rosaceae</taxon>
        <taxon>Amygdaloideae</taxon>
        <taxon>Amygdaleae</taxon>
        <taxon>Prunus</taxon>
    </lineage>
</organism>
<keyword evidence="14" id="KW-0917">Virion maturation</keyword>